<dbReference type="PANTHER" id="PTHR42861">
    <property type="entry name" value="CALCIUM-TRANSPORTING ATPASE"/>
    <property type="match status" value="1"/>
</dbReference>
<keyword evidence="9 18" id="KW-0812">Transmembrane</keyword>
<evidence type="ECO:0000256" key="7">
    <source>
        <dbReference type="ARBA" id="ARBA00022519"/>
    </source>
</evidence>
<feature type="transmembrane region" description="Helical" evidence="18">
    <location>
        <begin position="278"/>
        <end position="302"/>
    </location>
</feature>
<keyword evidence="11" id="KW-0067">ATP-binding</keyword>
<organism evidence="21 23">
    <name type="scientific">Legionella moravica</name>
    <dbReference type="NCBI Taxonomy" id="39962"/>
    <lineage>
        <taxon>Bacteria</taxon>
        <taxon>Pseudomonadati</taxon>
        <taxon>Pseudomonadota</taxon>
        <taxon>Gammaproteobacteria</taxon>
        <taxon>Legionellales</taxon>
        <taxon>Legionellaceae</taxon>
        <taxon>Legionella</taxon>
    </lineage>
</organism>
<evidence type="ECO:0000256" key="9">
    <source>
        <dbReference type="ARBA" id="ARBA00022692"/>
    </source>
</evidence>
<keyword evidence="13" id="KW-1278">Translocase</keyword>
<dbReference type="CDD" id="cd02077">
    <property type="entry name" value="P-type_ATPase_Mg"/>
    <property type="match status" value="1"/>
</dbReference>
<evidence type="ECO:0000313" key="22">
    <source>
        <dbReference type="Proteomes" id="UP000054985"/>
    </source>
</evidence>
<dbReference type="GO" id="GO:0005886">
    <property type="term" value="C:plasma membrane"/>
    <property type="evidence" value="ECO:0007669"/>
    <property type="project" value="UniProtKB-SubCell"/>
</dbReference>
<dbReference type="SFLD" id="SFLDF00027">
    <property type="entry name" value="p-type_atpase"/>
    <property type="match status" value="1"/>
</dbReference>
<evidence type="ECO:0000313" key="20">
    <source>
        <dbReference type="EMBL" id="KTD35406.1"/>
    </source>
</evidence>
<evidence type="ECO:0000256" key="17">
    <source>
        <dbReference type="ARBA" id="ARBA00047295"/>
    </source>
</evidence>
<dbReference type="SUPFAM" id="SSF81665">
    <property type="entry name" value="Calcium ATPase, transmembrane domain M"/>
    <property type="match status" value="1"/>
</dbReference>
<dbReference type="InterPro" id="IPR023298">
    <property type="entry name" value="ATPase_P-typ_TM_dom_sf"/>
</dbReference>
<sequence length="853" mass="94623">MNKDLSTLITLSPEEVLTQMDSSLKGLTRLEAQKRQKISGLNEFARKNYRLLIFEAISHSINPLVAILLIAALISAFTGNMINSIIIGTMVIMSIGLDYFQSHKSLLAIKKLQTHIATKANVLRDNQWQEIVCRELVPGDIIQLIAGDVVPADSLLIKARDLHIQQAALTGESLPVEKEAIPQKATLKNPSEASNVLFSGSSVVSGTAMAVVITTGQNTQFGQIVETLSKTTPPTEFEKGISRFGMFIMKVVFFLVIFVFSVNIYLKRSLLESLLFSVALAVGLTPELLPMITTVTLAAGALHMAKKNVIVKNLSAIQNFGSIDILCSDKTGTLTSGEMVLEQHLDPFGKASEQVMLLAYLNSLFGTEIPSPFNIAVLKKANINPLDRAILKHDHPDVQPYNKIDEIPFDFERRRSSVVIEKNDTHILITKGAPEYVIKTCTRYDSESNNQMLDDEHRKMFEATFLSLSEQGYRVLAVAYRTIAQQPSYHAQDEKDLVLAGFLAFFDPPLDDIPAVIKELHKEGIKIKIITGDNELVTRHVCNEVSLGSATIVLGNEIDHINDFALGAIAEQVDVFARISPIQKQRIISALRSRGHVVGYIGDGINDVPSLHIADVGISVAGAVDVAREAADIILLKRRLKVLLDGIIEGRKSFGNVMKYLMMGTSSNFGNMLSMAVAILFLPFLPMLPSQILLNNLLYDCSQIAIPTDNVDPSFTHKPKHWDIDIIRKFMFYIGPISSIFDFLTFFIMLKVFAATEPLFQTGWFVESLATQTLVVFVIRSVKNPWQSKPSIPLVCTVLLCVILGVLLPFTPMASFLGFVPLPASYFLFLITATITYLFLVERIKRKLMWKWI</sequence>
<dbReference type="Gene3D" id="2.70.150.10">
    <property type="entry name" value="Calcium-transporting ATPase, cytoplasmic transduction domain A"/>
    <property type="match status" value="1"/>
</dbReference>
<dbReference type="SFLD" id="SFLDG00002">
    <property type="entry name" value="C1.7:_P-type_atpase_like"/>
    <property type="match status" value="1"/>
</dbReference>
<dbReference type="SUPFAM" id="SSF56784">
    <property type="entry name" value="HAD-like"/>
    <property type="match status" value="1"/>
</dbReference>
<keyword evidence="15 18" id="KW-0472">Membrane</keyword>
<feature type="transmembrane region" description="Helical" evidence="18">
    <location>
        <begin position="759"/>
        <end position="779"/>
    </location>
</feature>
<keyword evidence="12" id="KW-0460">Magnesium</keyword>
<dbReference type="Pfam" id="PF13246">
    <property type="entry name" value="Cation_ATPase"/>
    <property type="match status" value="1"/>
</dbReference>
<feature type="transmembrane region" description="Helical" evidence="18">
    <location>
        <begin position="730"/>
        <end position="753"/>
    </location>
</feature>
<evidence type="ECO:0000313" key="21">
    <source>
        <dbReference type="EMBL" id="STX61990.1"/>
    </source>
</evidence>
<dbReference type="Gene3D" id="1.20.1110.10">
    <property type="entry name" value="Calcium-transporting ATPase, transmembrane domain"/>
    <property type="match status" value="1"/>
</dbReference>
<evidence type="ECO:0000256" key="16">
    <source>
        <dbReference type="ARBA" id="ARBA00029806"/>
    </source>
</evidence>
<protein>
    <recommendedName>
        <fullName evidence="5">Magnesium-transporting ATPase, P-type 1</fullName>
        <ecNumber evidence="4">7.2.2.14</ecNumber>
    </recommendedName>
    <alternativeName>
        <fullName evidence="16">Mg(2+) transport ATPase, P-type 1</fullName>
    </alternativeName>
</protein>
<keyword evidence="8" id="KW-0597">Phosphoprotein</keyword>
<dbReference type="EC" id="7.2.2.14" evidence="4"/>
<evidence type="ECO:0000256" key="1">
    <source>
        <dbReference type="ARBA" id="ARBA00003954"/>
    </source>
</evidence>
<evidence type="ECO:0000256" key="13">
    <source>
        <dbReference type="ARBA" id="ARBA00022967"/>
    </source>
</evidence>
<feature type="transmembrane region" description="Helical" evidence="18">
    <location>
        <begin position="51"/>
        <end position="75"/>
    </location>
</feature>
<dbReference type="SMART" id="SM00831">
    <property type="entry name" value="Cation_ATPase_N"/>
    <property type="match status" value="1"/>
</dbReference>
<evidence type="ECO:0000313" key="23">
    <source>
        <dbReference type="Proteomes" id="UP000254040"/>
    </source>
</evidence>
<dbReference type="Pfam" id="PF00122">
    <property type="entry name" value="E1-E2_ATPase"/>
    <property type="match status" value="1"/>
</dbReference>
<dbReference type="AlphaFoldDB" id="A0A378JVD9"/>
<keyword evidence="22" id="KW-1185">Reference proteome</keyword>
<dbReference type="GO" id="GO:0005524">
    <property type="term" value="F:ATP binding"/>
    <property type="evidence" value="ECO:0007669"/>
    <property type="project" value="UniProtKB-KW"/>
</dbReference>
<evidence type="ECO:0000256" key="2">
    <source>
        <dbReference type="ARBA" id="ARBA00004429"/>
    </source>
</evidence>
<evidence type="ECO:0000256" key="14">
    <source>
        <dbReference type="ARBA" id="ARBA00022989"/>
    </source>
</evidence>
<dbReference type="RefSeq" id="WP_028383564.1">
    <property type="nucleotide sequence ID" value="NZ_CAAAJG010000002.1"/>
</dbReference>
<evidence type="ECO:0000256" key="3">
    <source>
        <dbReference type="ARBA" id="ARBA00008746"/>
    </source>
</evidence>
<dbReference type="EMBL" id="LNYN01000014">
    <property type="protein sequence ID" value="KTD35406.1"/>
    <property type="molecule type" value="Genomic_DNA"/>
</dbReference>
<dbReference type="PROSITE" id="PS00154">
    <property type="entry name" value="ATPASE_E1_E2"/>
    <property type="match status" value="1"/>
</dbReference>
<evidence type="ECO:0000256" key="18">
    <source>
        <dbReference type="SAM" id="Phobius"/>
    </source>
</evidence>
<dbReference type="InterPro" id="IPR023299">
    <property type="entry name" value="ATPase_P-typ_cyto_dom_N"/>
</dbReference>
<dbReference type="SFLD" id="SFLDS00003">
    <property type="entry name" value="Haloacid_Dehalogenase"/>
    <property type="match status" value="1"/>
</dbReference>
<dbReference type="OrthoDB" id="9814270at2"/>
<dbReference type="SUPFAM" id="SSF81653">
    <property type="entry name" value="Calcium ATPase, transduction domain A"/>
    <property type="match status" value="1"/>
</dbReference>
<keyword evidence="6" id="KW-1003">Cell membrane</keyword>
<keyword evidence="7" id="KW-0997">Cell inner membrane</keyword>
<dbReference type="InterPro" id="IPR023214">
    <property type="entry name" value="HAD_sf"/>
</dbReference>
<keyword evidence="10" id="KW-0547">Nucleotide-binding</keyword>
<dbReference type="Pfam" id="PF00690">
    <property type="entry name" value="Cation_ATPase_N"/>
    <property type="match status" value="1"/>
</dbReference>
<dbReference type="STRING" id="39962.Lmor_0853"/>
<evidence type="ECO:0000259" key="19">
    <source>
        <dbReference type="SMART" id="SM00831"/>
    </source>
</evidence>
<comment type="similarity">
    <text evidence="3">Belongs to the cation transport ATPase (P-type) (TC 3.A.3) family. Type IIIB subfamily.</text>
</comment>
<dbReference type="InterPro" id="IPR044492">
    <property type="entry name" value="P_typ_ATPase_HD_dom"/>
</dbReference>
<keyword evidence="21" id="KW-0378">Hydrolase</keyword>
<feature type="transmembrane region" description="Helical" evidence="18">
    <location>
        <begin position="247"/>
        <end position="266"/>
    </location>
</feature>
<dbReference type="InterPro" id="IPR006068">
    <property type="entry name" value="ATPase_P-typ_cation-transptr_C"/>
</dbReference>
<dbReference type="GO" id="GO:0015444">
    <property type="term" value="F:P-type magnesium transporter activity"/>
    <property type="evidence" value="ECO:0007669"/>
    <property type="project" value="UniProtKB-EC"/>
</dbReference>
<dbReference type="GO" id="GO:0016887">
    <property type="term" value="F:ATP hydrolysis activity"/>
    <property type="evidence" value="ECO:0007669"/>
    <property type="project" value="InterPro"/>
</dbReference>
<dbReference type="PRINTS" id="PR01836">
    <property type="entry name" value="MGATPASE"/>
</dbReference>
<comment type="subcellular location">
    <subcellularLocation>
        <location evidence="2">Cell inner membrane</location>
        <topology evidence="2">Multi-pass membrane protein</topology>
    </subcellularLocation>
</comment>
<evidence type="ECO:0000256" key="12">
    <source>
        <dbReference type="ARBA" id="ARBA00022842"/>
    </source>
</evidence>
<name>A0A378JVD9_9GAMM</name>
<feature type="transmembrane region" description="Helical" evidence="18">
    <location>
        <begin position="791"/>
        <end position="810"/>
    </location>
</feature>
<dbReference type="EMBL" id="UGOG01000001">
    <property type="protein sequence ID" value="STX61990.1"/>
    <property type="molecule type" value="Genomic_DNA"/>
</dbReference>
<comment type="catalytic activity">
    <reaction evidence="17">
        <text>Mg(2+)(out) + ATP + H2O = Mg(2+)(in) + ADP + phosphate + H(+)</text>
        <dbReference type="Rhea" id="RHEA:10260"/>
        <dbReference type="ChEBI" id="CHEBI:15377"/>
        <dbReference type="ChEBI" id="CHEBI:15378"/>
        <dbReference type="ChEBI" id="CHEBI:18420"/>
        <dbReference type="ChEBI" id="CHEBI:30616"/>
        <dbReference type="ChEBI" id="CHEBI:43474"/>
        <dbReference type="ChEBI" id="CHEBI:456216"/>
        <dbReference type="EC" id="7.2.2.14"/>
    </reaction>
</comment>
<gene>
    <name evidence="21" type="primary">mgtA</name>
    <name evidence="20" type="ORF">Lmor_0853</name>
    <name evidence="21" type="ORF">NCTC12239_00908</name>
</gene>
<evidence type="ECO:0000256" key="11">
    <source>
        <dbReference type="ARBA" id="ARBA00022840"/>
    </source>
</evidence>
<reference evidence="20 22" key="1">
    <citation type="submission" date="2015-11" db="EMBL/GenBank/DDBJ databases">
        <title>Genomic analysis of 38 Legionella species identifies large and diverse effector repertoires.</title>
        <authorList>
            <person name="Burstein D."/>
            <person name="Amaro F."/>
            <person name="Zusman T."/>
            <person name="Lifshitz Z."/>
            <person name="Cohen O."/>
            <person name="Gilbert J.A."/>
            <person name="Pupko T."/>
            <person name="Shuman H.A."/>
            <person name="Segal G."/>
        </authorList>
    </citation>
    <scope>NUCLEOTIDE SEQUENCE [LARGE SCALE GENOMIC DNA]</scope>
    <source>
        <strain evidence="20 22">ATCC 43877</strain>
    </source>
</reference>
<dbReference type="Gene3D" id="3.40.1110.10">
    <property type="entry name" value="Calcium-transporting ATPase, cytoplasmic domain N"/>
    <property type="match status" value="1"/>
</dbReference>
<dbReference type="InterPro" id="IPR001757">
    <property type="entry name" value="P_typ_ATPase"/>
</dbReference>
<dbReference type="Proteomes" id="UP000254040">
    <property type="component" value="Unassembled WGS sequence"/>
</dbReference>
<evidence type="ECO:0000256" key="10">
    <source>
        <dbReference type="ARBA" id="ARBA00022741"/>
    </source>
</evidence>
<accession>A0A378JVD9</accession>
<dbReference type="InterPro" id="IPR036412">
    <property type="entry name" value="HAD-like_sf"/>
</dbReference>
<evidence type="ECO:0000256" key="5">
    <source>
        <dbReference type="ARBA" id="ARBA00013555"/>
    </source>
</evidence>
<evidence type="ECO:0000256" key="15">
    <source>
        <dbReference type="ARBA" id="ARBA00023136"/>
    </source>
</evidence>
<feature type="transmembrane region" description="Helical" evidence="18">
    <location>
        <begin position="81"/>
        <end position="100"/>
    </location>
</feature>
<comment type="function">
    <text evidence="1">Mediates magnesium influx to the cytosol.</text>
</comment>
<dbReference type="NCBIfam" id="TIGR01494">
    <property type="entry name" value="ATPase_P-type"/>
    <property type="match status" value="2"/>
</dbReference>
<feature type="transmembrane region" description="Helical" evidence="18">
    <location>
        <begin position="816"/>
        <end position="841"/>
    </location>
</feature>
<dbReference type="InterPro" id="IPR004014">
    <property type="entry name" value="ATPase_P-typ_cation-transptr_N"/>
</dbReference>
<dbReference type="Pfam" id="PF00689">
    <property type="entry name" value="Cation_ATPase_C"/>
    <property type="match status" value="1"/>
</dbReference>
<evidence type="ECO:0000256" key="8">
    <source>
        <dbReference type="ARBA" id="ARBA00022553"/>
    </source>
</evidence>
<feature type="domain" description="Cation-transporting P-type ATPase N-terminal" evidence="19">
    <location>
        <begin position="7"/>
        <end position="80"/>
    </location>
</feature>
<keyword evidence="14 18" id="KW-1133">Transmembrane helix</keyword>
<evidence type="ECO:0000256" key="4">
    <source>
        <dbReference type="ARBA" id="ARBA00012786"/>
    </source>
</evidence>
<evidence type="ECO:0000256" key="6">
    <source>
        <dbReference type="ARBA" id="ARBA00022475"/>
    </source>
</evidence>
<proteinExistence type="inferred from homology"/>
<dbReference type="InterPro" id="IPR018303">
    <property type="entry name" value="ATPase_P-typ_P_site"/>
</dbReference>
<dbReference type="InterPro" id="IPR008250">
    <property type="entry name" value="ATPase_P-typ_transduc_dom_A_sf"/>
</dbReference>
<dbReference type="Gene3D" id="3.40.50.1000">
    <property type="entry name" value="HAD superfamily/HAD-like"/>
    <property type="match status" value="1"/>
</dbReference>
<dbReference type="InterPro" id="IPR059000">
    <property type="entry name" value="ATPase_P-type_domA"/>
</dbReference>
<dbReference type="InterPro" id="IPR006415">
    <property type="entry name" value="P-type_ATPase_IIIB"/>
</dbReference>
<dbReference type="NCBIfam" id="TIGR01524">
    <property type="entry name" value="ATPase-IIIB_Mg"/>
    <property type="match status" value="1"/>
</dbReference>
<dbReference type="Proteomes" id="UP000054985">
    <property type="component" value="Unassembled WGS sequence"/>
</dbReference>
<reference evidence="21 23" key="2">
    <citation type="submission" date="2018-06" db="EMBL/GenBank/DDBJ databases">
        <authorList>
            <consortium name="Pathogen Informatics"/>
            <person name="Doyle S."/>
        </authorList>
    </citation>
    <scope>NUCLEOTIDE SEQUENCE [LARGE SCALE GENOMIC DNA]</scope>
    <source>
        <strain evidence="21 23">NCTC12239</strain>
    </source>
</reference>